<keyword evidence="1" id="KW-0472">Membrane</keyword>
<accession>A0A438E3Z1</accession>
<feature type="transmembrane region" description="Helical" evidence="1">
    <location>
        <begin position="242"/>
        <end position="267"/>
    </location>
</feature>
<keyword evidence="1" id="KW-1133">Transmembrane helix</keyword>
<comment type="caution">
    <text evidence="3">The sequence shown here is derived from an EMBL/GenBank/DDBJ whole genome shotgun (WGS) entry which is preliminary data.</text>
</comment>
<evidence type="ECO:0000313" key="4">
    <source>
        <dbReference type="Proteomes" id="UP000288805"/>
    </source>
</evidence>
<evidence type="ECO:0000256" key="1">
    <source>
        <dbReference type="SAM" id="Phobius"/>
    </source>
</evidence>
<evidence type="ECO:0000256" key="2">
    <source>
        <dbReference type="SAM" id="SignalP"/>
    </source>
</evidence>
<name>A0A438E3Z1_VITVI</name>
<sequence>MRIGGDLPRWVLILTILHRVSLFSASDVCRLSVLDRYNLYTFSLASPTSKFPHGVLSEDGFYKVAVNETVLWFQLCDGMIFNHDPPTCADCWDCGGPSRCGMDCSALVANNVKGYHVCTTIGRASSVDINLIDKNIPKKGVTVKMSSNGPDVNCSLSVSVICESNGVQGPYSLEQSGTCDYVSALNLGTNVLFPQLSGGQGSSQEVLHGEAMMDQVFGKYGATEMRHPSGCAEIVSVHGRGLGWFSTFLIMSVSAGWYSLSIFFLGVRGVDIIPNLGFWTSLPQRTQVFCFNTFSSP</sequence>
<organism evidence="3 4">
    <name type="scientific">Vitis vinifera</name>
    <name type="common">Grape</name>
    <dbReference type="NCBI Taxonomy" id="29760"/>
    <lineage>
        <taxon>Eukaryota</taxon>
        <taxon>Viridiplantae</taxon>
        <taxon>Streptophyta</taxon>
        <taxon>Embryophyta</taxon>
        <taxon>Tracheophyta</taxon>
        <taxon>Spermatophyta</taxon>
        <taxon>Magnoliopsida</taxon>
        <taxon>eudicotyledons</taxon>
        <taxon>Gunneridae</taxon>
        <taxon>Pentapetalae</taxon>
        <taxon>rosids</taxon>
        <taxon>Vitales</taxon>
        <taxon>Vitaceae</taxon>
        <taxon>Viteae</taxon>
        <taxon>Vitis</taxon>
    </lineage>
</organism>
<dbReference type="PANTHER" id="PTHR15071">
    <property type="entry name" value="MANNOSE-6-PHOSPHATE RECEPTOR FAMILY MEMBER"/>
    <property type="match status" value="1"/>
</dbReference>
<dbReference type="PANTHER" id="PTHR15071:SF0">
    <property type="entry name" value="MANNOSE 6-PHOSPHATE RECEPTOR-LIKE PROTEIN 1"/>
    <property type="match status" value="1"/>
</dbReference>
<gene>
    <name evidence="3" type="ORF">CK203_070898</name>
</gene>
<proteinExistence type="predicted"/>
<reference evidence="3 4" key="1">
    <citation type="journal article" date="2018" name="PLoS Genet.">
        <title>Population sequencing reveals clonal diversity and ancestral inbreeding in the grapevine cultivar Chardonnay.</title>
        <authorList>
            <person name="Roach M.J."/>
            <person name="Johnson D.L."/>
            <person name="Bohlmann J."/>
            <person name="van Vuuren H.J."/>
            <person name="Jones S.J."/>
            <person name="Pretorius I.S."/>
            <person name="Schmidt S.A."/>
            <person name="Borneman A.R."/>
        </authorList>
    </citation>
    <scope>NUCLEOTIDE SEQUENCE [LARGE SCALE GENOMIC DNA]</scope>
    <source>
        <strain evidence="4">cv. Chardonnay</strain>
        <tissue evidence="3">Leaf</tissue>
    </source>
</reference>
<dbReference type="EMBL" id="QGNW01001405">
    <property type="protein sequence ID" value="RVW42403.1"/>
    <property type="molecule type" value="Genomic_DNA"/>
</dbReference>
<protein>
    <submittedName>
        <fullName evidence="3">Uncharacterized protein</fullName>
    </submittedName>
</protein>
<keyword evidence="1" id="KW-0812">Transmembrane</keyword>
<dbReference type="AlphaFoldDB" id="A0A438E3Z1"/>
<keyword evidence="2" id="KW-0732">Signal</keyword>
<feature type="chain" id="PRO_5019035425" evidence="2">
    <location>
        <begin position="26"/>
        <end position="297"/>
    </location>
</feature>
<dbReference type="GO" id="GO:0000139">
    <property type="term" value="C:Golgi membrane"/>
    <property type="evidence" value="ECO:0007669"/>
    <property type="project" value="UniProtKB-SubCell"/>
</dbReference>
<evidence type="ECO:0000313" key="3">
    <source>
        <dbReference type="EMBL" id="RVW42403.1"/>
    </source>
</evidence>
<feature type="signal peptide" evidence="2">
    <location>
        <begin position="1"/>
        <end position="25"/>
    </location>
</feature>
<dbReference type="Proteomes" id="UP000288805">
    <property type="component" value="Unassembled WGS sequence"/>
</dbReference>